<evidence type="ECO:0000259" key="2">
    <source>
        <dbReference type="Pfam" id="PF12708"/>
    </source>
</evidence>
<evidence type="ECO:0008006" key="5">
    <source>
        <dbReference type="Google" id="ProtNLM"/>
    </source>
</evidence>
<dbReference type="SMART" id="SM00710">
    <property type="entry name" value="PbH1"/>
    <property type="match status" value="8"/>
</dbReference>
<dbReference type="Pfam" id="PF11962">
    <property type="entry name" value="Peptidase_G2"/>
    <property type="match status" value="1"/>
</dbReference>
<evidence type="ECO:0000259" key="1">
    <source>
        <dbReference type="Pfam" id="PF11962"/>
    </source>
</evidence>
<dbReference type="InterPro" id="IPR024535">
    <property type="entry name" value="RHGA/B-epi-like_pectate_lyase"/>
</dbReference>
<proteinExistence type="predicted"/>
<dbReference type="SUPFAM" id="SSF51126">
    <property type="entry name" value="Pectin lyase-like"/>
    <property type="match status" value="1"/>
</dbReference>
<reference evidence="4" key="1">
    <citation type="submission" date="2020-10" db="EMBL/GenBank/DDBJ databases">
        <title>Complete genome sequence of Bacillus velezensis NST6.</title>
        <authorList>
            <person name="Choi J."/>
        </authorList>
    </citation>
    <scope>NUCLEOTIDE SEQUENCE [LARGE SCALE GENOMIC DNA]</scope>
    <source>
        <strain evidence="4">NST6</strain>
    </source>
</reference>
<dbReference type="InterPro" id="IPR006626">
    <property type="entry name" value="PbH1"/>
</dbReference>
<dbReference type="InterPro" id="IPR012334">
    <property type="entry name" value="Pectin_lyas_fold"/>
</dbReference>
<dbReference type="Pfam" id="PF12708">
    <property type="entry name" value="Pect-lyase_RHGA_epim"/>
    <property type="match status" value="1"/>
</dbReference>
<dbReference type="Gene3D" id="2.160.10.20">
    <property type="entry name" value="Insect antifreeze protein"/>
    <property type="match status" value="1"/>
</dbReference>
<accession>A0A7W4LXW6</accession>
<dbReference type="InterPro" id="IPR011050">
    <property type="entry name" value="Pectin_lyase_fold/virulence"/>
</dbReference>
<dbReference type="Gene3D" id="4.10.80.40">
    <property type="entry name" value="succinate dehydrogenase protein domain"/>
    <property type="match status" value="1"/>
</dbReference>
<dbReference type="Gene3D" id="2.160.20.10">
    <property type="entry name" value="Single-stranded right-handed beta-helix, Pectin lyase-like"/>
    <property type="match status" value="1"/>
</dbReference>
<dbReference type="AlphaFoldDB" id="A0A7W4LXW6"/>
<organism evidence="3 4">
    <name type="scientific">Bacillus velezensis</name>
    <dbReference type="NCBI Taxonomy" id="492670"/>
    <lineage>
        <taxon>Bacteria</taxon>
        <taxon>Bacillati</taxon>
        <taxon>Bacillota</taxon>
        <taxon>Bacilli</taxon>
        <taxon>Bacillales</taxon>
        <taxon>Bacillaceae</taxon>
        <taxon>Bacillus</taxon>
        <taxon>Bacillus amyloliquefaciens group</taxon>
    </lineage>
</organism>
<name>A0A7W4LXW6_BACVE</name>
<protein>
    <recommendedName>
        <fullName evidence="5">Peptidase G2</fullName>
    </recommendedName>
</protein>
<evidence type="ECO:0000313" key="3">
    <source>
        <dbReference type="EMBL" id="QOY28028.1"/>
    </source>
</evidence>
<feature type="domain" description="Peptidase G2 IMC autoproteolytic cleavage" evidence="1">
    <location>
        <begin position="632"/>
        <end position="850"/>
    </location>
</feature>
<dbReference type="Proteomes" id="UP000587477">
    <property type="component" value="Chromosome"/>
</dbReference>
<gene>
    <name evidence="3" type="ORF">BACVE_003068</name>
</gene>
<feature type="domain" description="Rhamnogalacturonase A/B/Epimerase-like pectate lyase" evidence="2">
    <location>
        <begin position="120"/>
        <end position="323"/>
    </location>
</feature>
<dbReference type="InterPro" id="IPR021865">
    <property type="entry name" value="Peptidase_G2"/>
</dbReference>
<sequence length="854" mass="92955">MVRLTKDYDTTRNARYTSQIRDDMETIENGINKIDDDLKRHRAGIAVHDSSQITHDGYTVENRLKNLFARFTNLVLNHDGKDVKEVVDSRVTTDGEIAATLKDRLDREFSKLDRKIKRVVNVDDFGADPTGKTDSTEAFKKAFGTGKVQVVMSAGIYVVKGLKIPSWVRLVGQGIGVTFLILNDETPTSEWVITNVDYEKGNRNIHIEGFSTDWNQERQGGLRATGGQHSTCVAFANSKFIWIKNIENINPALHGIDITAPTYDHLPDTEYTKDGCRYVWIDGCVSSGYGDDGITTHYSEYIFISNCHCTNPTGLAHAAGKANSNGIEIDDGSKHVWLLNNYTEGNIRGVEVKAHTEWPASQNVHILGHVSYRDVRAYDLRHIGHHKANDPESTTAYDVTLTDCTAIEPVFNDLYEGITPRALVVSAYKNVQIVNFTAIGNPNYDYKNSPVVAFQYRCRNITVNGIKMRGFRKASHDIRVYGGPQKADYVKISNFDIYNSAPAAIGLGGGVYHSSIMNGTIIGKNGTVGIGSPNNQTTIVGVEAAGYKISAQLAGREYSTIPTRVKGGFMGGNTSGSALHEASAILGSTGDNIAKGPANVLLGVRGGSTTEGSRQALIAVNNCHTKGDGNSRAILAAQGVINDNGYSVRGGYGTGTASTKNTRWELDSTGGHIRGTGRVESVSDFKDFAEYFESADGKKIDSSYLVALEGEKIRKAEKGDKILGVVSETAGVVLGGAAFYWNEQYERNEFGGLVYETVFRGGEEIRLPKLNPEYDPSLEYVPRDSRDEWHVIGLIGQVFVRIDETVAVGDSVSAIGGIATKAESGGYGTVMRIKSPYDAGKGYGVAQMIVTPQH</sequence>
<evidence type="ECO:0000313" key="4">
    <source>
        <dbReference type="Proteomes" id="UP000587477"/>
    </source>
</evidence>
<dbReference type="Gene3D" id="2.40.300.10">
    <property type="entry name" value="Head decoration protein D"/>
    <property type="match status" value="1"/>
</dbReference>
<dbReference type="RefSeq" id="WP_071181887.1">
    <property type="nucleotide sequence ID" value="NZ_CP017775.1"/>
</dbReference>
<dbReference type="EMBL" id="CP063687">
    <property type="protein sequence ID" value="QOY28028.1"/>
    <property type="molecule type" value="Genomic_DNA"/>
</dbReference>